<evidence type="ECO:0000256" key="1">
    <source>
        <dbReference type="SAM" id="Phobius"/>
    </source>
</evidence>
<comment type="caution">
    <text evidence="2">The sequence shown here is derived from an EMBL/GenBank/DDBJ whole genome shotgun (WGS) entry which is preliminary data.</text>
</comment>
<dbReference type="EMBL" id="JQCE01000064">
    <property type="protein sequence ID" value="KRO15593.1"/>
    <property type="molecule type" value="Genomic_DNA"/>
</dbReference>
<keyword evidence="1" id="KW-0472">Membrane</keyword>
<feature type="transmembrane region" description="Helical" evidence="1">
    <location>
        <begin position="7"/>
        <end position="23"/>
    </location>
</feature>
<dbReference type="OrthoDB" id="2308868at2"/>
<name>A0A0R2MPM2_9LACO</name>
<accession>A0A0R2MPM2</accession>
<dbReference type="Proteomes" id="UP000050969">
    <property type="component" value="Unassembled WGS sequence"/>
</dbReference>
<keyword evidence="3" id="KW-1185">Reference proteome</keyword>
<organism evidence="2 3">
    <name type="scientific">Lacticaseibacillus saniviri JCM 17471 = DSM 24301</name>
    <dbReference type="NCBI Taxonomy" id="1293598"/>
    <lineage>
        <taxon>Bacteria</taxon>
        <taxon>Bacillati</taxon>
        <taxon>Bacillota</taxon>
        <taxon>Bacilli</taxon>
        <taxon>Lactobacillales</taxon>
        <taxon>Lactobacillaceae</taxon>
        <taxon>Lacticaseibacillus</taxon>
    </lineage>
</organism>
<dbReference type="PATRIC" id="fig|1293598.4.peg.2465"/>
<protein>
    <submittedName>
        <fullName evidence="2">Uncharacterized protein</fullName>
    </submittedName>
</protein>
<dbReference type="AlphaFoldDB" id="A0A0R2MPM2"/>
<keyword evidence="1" id="KW-1133">Transmembrane helix</keyword>
<keyword evidence="1" id="KW-0812">Transmembrane</keyword>
<sequence length="64" mass="7493">MTQRRKTYLFWAAIVIIASLFGTYMNNEIVRLGQVFITVYALYRLLKMDGALKRAERAAHRTKI</sequence>
<evidence type="ECO:0000313" key="3">
    <source>
        <dbReference type="Proteomes" id="UP000050969"/>
    </source>
</evidence>
<proteinExistence type="predicted"/>
<dbReference type="RefSeq" id="WP_054776581.1">
    <property type="nucleotide sequence ID" value="NZ_BBBX01000002.1"/>
</dbReference>
<reference evidence="2 3" key="1">
    <citation type="journal article" date="2015" name="Genome Announc.">
        <title>Expanding the biotechnology potential of lactobacilli through comparative genomics of 213 strains and associated genera.</title>
        <authorList>
            <person name="Sun Z."/>
            <person name="Harris H.M."/>
            <person name="McCann A."/>
            <person name="Guo C."/>
            <person name="Argimon S."/>
            <person name="Zhang W."/>
            <person name="Yang X."/>
            <person name="Jeffery I.B."/>
            <person name="Cooney J.C."/>
            <person name="Kagawa T.F."/>
            <person name="Liu W."/>
            <person name="Song Y."/>
            <person name="Salvetti E."/>
            <person name="Wrobel A."/>
            <person name="Rasinkangas P."/>
            <person name="Parkhill J."/>
            <person name="Rea M.C."/>
            <person name="O'Sullivan O."/>
            <person name="Ritari J."/>
            <person name="Douillard F.P."/>
            <person name="Paul Ross R."/>
            <person name="Yang R."/>
            <person name="Briner A.E."/>
            <person name="Felis G.E."/>
            <person name="de Vos W.M."/>
            <person name="Barrangou R."/>
            <person name="Klaenhammer T.R."/>
            <person name="Caufield P.W."/>
            <person name="Cui Y."/>
            <person name="Zhang H."/>
            <person name="O'Toole P.W."/>
        </authorList>
    </citation>
    <scope>NUCLEOTIDE SEQUENCE [LARGE SCALE GENOMIC DNA]</scope>
    <source>
        <strain evidence="2 3">DSM 24301</strain>
    </source>
</reference>
<evidence type="ECO:0000313" key="2">
    <source>
        <dbReference type="EMBL" id="KRO15593.1"/>
    </source>
</evidence>
<feature type="transmembrane region" description="Helical" evidence="1">
    <location>
        <begin position="29"/>
        <end position="46"/>
    </location>
</feature>
<gene>
    <name evidence="2" type="ORF">IV56_GL002363</name>
</gene>